<name>A0A9N9JV32_9GLOM</name>
<dbReference type="InterPro" id="IPR036396">
    <property type="entry name" value="Cyt_P450_sf"/>
</dbReference>
<dbReference type="Pfam" id="PF00067">
    <property type="entry name" value="p450"/>
    <property type="match status" value="1"/>
</dbReference>
<keyword evidence="2" id="KW-1185">Reference proteome</keyword>
<reference evidence="1" key="1">
    <citation type="submission" date="2021-06" db="EMBL/GenBank/DDBJ databases">
        <authorList>
            <person name="Kallberg Y."/>
            <person name="Tangrot J."/>
            <person name="Rosling A."/>
        </authorList>
    </citation>
    <scope>NUCLEOTIDE SEQUENCE</scope>
    <source>
        <strain evidence="1">IN212</strain>
    </source>
</reference>
<protein>
    <submittedName>
        <fullName evidence="1">3907_t:CDS:1</fullName>
    </submittedName>
</protein>
<proteinExistence type="predicted"/>
<dbReference type="GO" id="GO:0005506">
    <property type="term" value="F:iron ion binding"/>
    <property type="evidence" value="ECO:0007669"/>
    <property type="project" value="InterPro"/>
</dbReference>
<feature type="non-terminal residue" evidence="1">
    <location>
        <position position="46"/>
    </location>
</feature>
<dbReference type="AlphaFoldDB" id="A0A9N9JV32"/>
<evidence type="ECO:0000313" key="1">
    <source>
        <dbReference type="EMBL" id="CAG8798740.1"/>
    </source>
</evidence>
<comment type="caution">
    <text evidence="1">The sequence shown here is derived from an EMBL/GenBank/DDBJ whole genome shotgun (WGS) entry which is preliminary data.</text>
</comment>
<dbReference type="GO" id="GO:0004497">
    <property type="term" value="F:monooxygenase activity"/>
    <property type="evidence" value="ECO:0007669"/>
    <property type="project" value="InterPro"/>
</dbReference>
<organism evidence="1 2">
    <name type="scientific">Racocetra fulgida</name>
    <dbReference type="NCBI Taxonomy" id="60492"/>
    <lineage>
        <taxon>Eukaryota</taxon>
        <taxon>Fungi</taxon>
        <taxon>Fungi incertae sedis</taxon>
        <taxon>Mucoromycota</taxon>
        <taxon>Glomeromycotina</taxon>
        <taxon>Glomeromycetes</taxon>
        <taxon>Diversisporales</taxon>
        <taxon>Gigasporaceae</taxon>
        <taxon>Racocetra</taxon>
    </lineage>
</organism>
<sequence>KLKSKHDLLTILITANHNAKTNTTESLTNDDIRALLFDVFIAGSDT</sequence>
<accession>A0A9N9JV32</accession>
<evidence type="ECO:0000313" key="2">
    <source>
        <dbReference type="Proteomes" id="UP000789396"/>
    </source>
</evidence>
<dbReference type="GO" id="GO:0020037">
    <property type="term" value="F:heme binding"/>
    <property type="evidence" value="ECO:0007669"/>
    <property type="project" value="InterPro"/>
</dbReference>
<feature type="non-terminal residue" evidence="1">
    <location>
        <position position="1"/>
    </location>
</feature>
<dbReference type="InterPro" id="IPR001128">
    <property type="entry name" value="Cyt_P450"/>
</dbReference>
<dbReference type="GO" id="GO:0016705">
    <property type="term" value="F:oxidoreductase activity, acting on paired donors, with incorporation or reduction of molecular oxygen"/>
    <property type="evidence" value="ECO:0007669"/>
    <property type="project" value="InterPro"/>
</dbReference>
<dbReference type="OrthoDB" id="2465113at2759"/>
<dbReference type="SUPFAM" id="SSF48264">
    <property type="entry name" value="Cytochrome P450"/>
    <property type="match status" value="1"/>
</dbReference>
<dbReference type="Gene3D" id="1.10.630.10">
    <property type="entry name" value="Cytochrome P450"/>
    <property type="match status" value="1"/>
</dbReference>
<dbReference type="EMBL" id="CAJVPZ010069163">
    <property type="protein sequence ID" value="CAG8798740.1"/>
    <property type="molecule type" value="Genomic_DNA"/>
</dbReference>
<gene>
    <name evidence="1" type="ORF">RFULGI_LOCUS17513</name>
</gene>
<dbReference type="Proteomes" id="UP000789396">
    <property type="component" value="Unassembled WGS sequence"/>
</dbReference>